<evidence type="ECO:0000313" key="7">
    <source>
        <dbReference type="Proteomes" id="UP000289738"/>
    </source>
</evidence>
<evidence type="ECO:0000313" key="6">
    <source>
        <dbReference type="EMBL" id="RYR00164.1"/>
    </source>
</evidence>
<dbReference type="Gene3D" id="1.25.40.20">
    <property type="entry name" value="Ankyrin repeat-containing domain"/>
    <property type="match status" value="2"/>
</dbReference>
<feature type="region of interest" description="Disordered" evidence="3">
    <location>
        <begin position="724"/>
        <end position="786"/>
    </location>
</feature>
<feature type="domain" description="PGG" evidence="5">
    <location>
        <begin position="534"/>
        <end position="644"/>
    </location>
</feature>
<dbReference type="PROSITE" id="PS50297">
    <property type="entry name" value="ANK_REP_REGION"/>
    <property type="match status" value="1"/>
</dbReference>
<feature type="compositionally biased region" description="Basic and acidic residues" evidence="3">
    <location>
        <begin position="755"/>
        <end position="775"/>
    </location>
</feature>
<keyword evidence="2" id="KW-0040">ANK repeat</keyword>
<dbReference type="PANTHER" id="PTHR24177">
    <property type="entry name" value="CASKIN"/>
    <property type="match status" value="1"/>
</dbReference>
<keyword evidence="7" id="KW-1185">Reference proteome</keyword>
<evidence type="ECO:0000256" key="2">
    <source>
        <dbReference type="PROSITE-ProRule" id="PRU00023"/>
    </source>
</evidence>
<comment type="caution">
    <text evidence="6">The sequence shown here is derived from an EMBL/GenBank/DDBJ whole genome shotgun (WGS) entry which is preliminary data.</text>
</comment>
<dbReference type="SMART" id="SM00248">
    <property type="entry name" value="ANK"/>
    <property type="match status" value="6"/>
</dbReference>
<accession>A0A444YE05</accession>
<evidence type="ECO:0000256" key="1">
    <source>
        <dbReference type="ARBA" id="ARBA00004413"/>
    </source>
</evidence>
<keyword evidence="4" id="KW-0472">Membrane</keyword>
<reference evidence="6 7" key="1">
    <citation type="submission" date="2019-01" db="EMBL/GenBank/DDBJ databases">
        <title>Sequencing of cultivated peanut Arachis hypogaea provides insights into genome evolution and oil improvement.</title>
        <authorList>
            <person name="Chen X."/>
        </authorList>
    </citation>
    <scope>NUCLEOTIDE SEQUENCE [LARGE SCALE GENOMIC DNA]</scope>
    <source>
        <strain evidence="7">cv. Fuhuasheng</strain>
        <tissue evidence="6">Leaves</tissue>
    </source>
</reference>
<dbReference type="GO" id="GO:0005886">
    <property type="term" value="C:plasma membrane"/>
    <property type="evidence" value="ECO:0007669"/>
    <property type="project" value="UniProtKB-SubCell"/>
</dbReference>
<evidence type="ECO:0000259" key="5">
    <source>
        <dbReference type="Pfam" id="PF13962"/>
    </source>
</evidence>
<dbReference type="EMBL" id="SDMP01000017">
    <property type="protein sequence ID" value="RYR00164.1"/>
    <property type="molecule type" value="Genomic_DNA"/>
</dbReference>
<proteinExistence type="predicted"/>
<dbReference type="Pfam" id="PF13962">
    <property type="entry name" value="PGG"/>
    <property type="match status" value="1"/>
</dbReference>
<comment type="subcellular location">
    <subcellularLocation>
        <location evidence="1">Cell membrane</location>
        <topology evidence="1">Peripheral membrane protein</topology>
        <orientation evidence="1">Cytoplasmic side</orientation>
    </subcellularLocation>
</comment>
<feature type="region of interest" description="Disordered" evidence="3">
    <location>
        <begin position="1"/>
        <end position="23"/>
    </location>
</feature>
<gene>
    <name evidence="6" type="ORF">Ahy_B07g088263</name>
</gene>
<keyword evidence="4" id="KW-0812">Transmembrane</keyword>
<feature type="transmembrane region" description="Helical" evidence="4">
    <location>
        <begin position="581"/>
        <end position="601"/>
    </location>
</feature>
<dbReference type="InterPro" id="IPR002110">
    <property type="entry name" value="Ankyrin_rpt"/>
</dbReference>
<name>A0A444YE05_ARAHY</name>
<dbReference type="PANTHER" id="PTHR24177:SF187">
    <property type="entry name" value="ANKYRIN REPEAT PROTEIN"/>
    <property type="match status" value="1"/>
</dbReference>
<feature type="repeat" description="ANK" evidence="2">
    <location>
        <begin position="106"/>
        <end position="127"/>
    </location>
</feature>
<dbReference type="PROSITE" id="PS50088">
    <property type="entry name" value="ANK_REPEAT"/>
    <property type="match status" value="1"/>
</dbReference>
<dbReference type="InterPro" id="IPR036770">
    <property type="entry name" value="Ankyrin_rpt-contain_sf"/>
</dbReference>
<dbReference type="Pfam" id="PF12796">
    <property type="entry name" value="Ank_2"/>
    <property type="match status" value="1"/>
</dbReference>
<dbReference type="InterPro" id="IPR026961">
    <property type="entry name" value="PGG_dom"/>
</dbReference>
<feature type="compositionally biased region" description="Basic and acidic residues" evidence="3">
    <location>
        <begin position="730"/>
        <end position="748"/>
    </location>
</feature>
<evidence type="ECO:0000256" key="3">
    <source>
        <dbReference type="SAM" id="MobiDB-lite"/>
    </source>
</evidence>
<organism evidence="6 7">
    <name type="scientific">Arachis hypogaea</name>
    <name type="common">Peanut</name>
    <dbReference type="NCBI Taxonomy" id="3818"/>
    <lineage>
        <taxon>Eukaryota</taxon>
        <taxon>Viridiplantae</taxon>
        <taxon>Streptophyta</taxon>
        <taxon>Embryophyta</taxon>
        <taxon>Tracheophyta</taxon>
        <taxon>Spermatophyta</taxon>
        <taxon>Magnoliopsida</taxon>
        <taxon>eudicotyledons</taxon>
        <taxon>Gunneridae</taxon>
        <taxon>Pentapetalae</taxon>
        <taxon>rosids</taxon>
        <taxon>fabids</taxon>
        <taxon>Fabales</taxon>
        <taxon>Fabaceae</taxon>
        <taxon>Papilionoideae</taxon>
        <taxon>50 kb inversion clade</taxon>
        <taxon>dalbergioids sensu lato</taxon>
        <taxon>Dalbergieae</taxon>
        <taxon>Pterocarpus clade</taxon>
        <taxon>Arachis</taxon>
    </lineage>
</organism>
<dbReference type="AlphaFoldDB" id="A0A444YE05"/>
<keyword evidence="4" id="KW-1133">Transmembrane helix</keyword>
<evidence type="ECO:0000256" key="4">
    <source>
        <dbReference type="SAM" id="Phobius"/>
    </source>
</evidence>
<protein>
    <recommendedName>
        <fullName evidence="5">PGG domain-containing protein</fullName>
    </recommendedName>
</protein>
<feature type="transmembrane region" description="Helical" evidence="4">
    <location>
        <begin position="621"/>
        <end position="646"/>
    </location>
</feature>
<dbReference type="STRING" id="3818.A0A444YE05"/>
<sequence>MAAEVGESSTGGAKPAVRESRREKLTKYRAGKLAERTLEGKWNSVVEMYMKYPGAQTQKITEDNDNTALHVAVDLKIELVVKLLVEAIIEFEEAGDEEALKVQNKNGDTPLHLAASRGFTKICMYIIGESEERIHLLRLENKKGETPFFLAALNWNAHTFAYLSSVADKLLCNSIKFADDIRCLVTRGTGEDINKRESILHCAINREYFDLAFIIARNYTFLTMHAHNGITPLHVLAKRPSAFKSTTKLSFLKQMLYHIIPVRKLDADKEMEKYKEEIQWLQSSNGSKKIAFKEVRETKQKHIWSFQLLDKLMENPFHAFTGGMAAYNGGSRPTDSFWDYYFDPDDEALGLLIREPYSPSQMVLQIKEGASSIYDDNNDTEGSASDDNKETPYLLAAKHGIIEMVTEIQQRIPSVIHITNAENQNVLLVAVKNRQPQVVLELKKQLPKEVWEHLVIGVDDDENTLLHLAAQGLEEAKSWKVASHAMQLMWDIKWYQYIKEIVPRHFHNRSNNESKTAVDIFNTTHEGLIKNASEWLKETSESCSVVAVLVAGVSFATAGNVPGGYDNGGEATLGGQPAFEVFAMASLVGLCFSVTGLIMFLSILTSRQVAIGFRSILPKKLLIGLSSLFLSIITMFVSFCSAHFFLVNHNKYKSIIFPLYAATSIPVAFYAFEQFPLYFHLLSVIFATVPTTIKAAAQHQQLPASDSSSSFIFTFSSSGDNNNQNIYVKRKGEDWEKQKGKEKGKVEKAEEEGEGEGKGKGVGDGDGDGDRDGEMNRLGMRLGEEGESFGRTCDKITVANALASLN</sequence>
<dbReference type="Proteomes" id="UP000289738">
    <property type="component" value="Chromosome B07"/>
</dbReference>
<dbReference type="SUPFAM" id="SSF48403">
    <property type="entry name" value="Ankyrin repeat"/>
    <property type="match status" value="2"/>
</dbReference>